<gene>
    <name evidence="19" type="primary">cox2</name>
</gene>
<dbReference type="InterPro" id="IPR002429">
    <property type="entry name" value="CcO_II-like_C"/>
</dbReference>
<accession>A0A6H0JR85</accession>
<evidence type="ECO:0000256" key="8">
    <source>
        <dbReference type="ARBA" id="ARBA00022842"/>
    </source>
</evidence>
<feature type="domain" description="Cytochrome oxidase subunit II copper A binding" evidence="17">
    <location>
        <begin position="65"/>
        <end position="248"/>
    </location>
</feature>
<evidence type="ECO:0000256" key="2">
    <source>
        <dbReference type="ARBA" id="ARBA00007866"/>
    </source>
</evidence>
<evidence type="ECO:0000256" key="4">
    <source>
        <dbReference type="ARBA" id="ARBA00022448"/>
    </source>
</evidence>
<evidence type="ECO:0000256" key="12">
    <source>
        <dbReference type="ARBA" id="ARBA00023008"/>
    </source>
</evidence>
<reference evidence="19" key="1">
    <citation type="journal article" date="2019" name="Mitochondrial DNA Part B Resour">
        <title>Complete mitochondrial genome of the hard clam (Mercenaria mercenaria).</title>
        <authorList>
            <person name="Hu Z."/>
            <person name="Song H."/>
            <person name="Zhou C."/>
            <person name="Yu Z.-L."/>
            <person name="Yang M.-J."/>
            <person name="Zhang T."/>
        </authorList>
    </citation>
    <scope>NUCLEOTIDE SEQUENCE</scope>
</reference>
<keyword evidence="9" id="KW-1278">Translocase</keyword>
<feature type="domain" description="Cytochrome oxidase subunit II transmembrane region profile" evidence="18">
    <location>
        <begin position="1"/>
        <end position="64"/>
    </location>
</feature>
<keyword evidence="15" id="KW-0999">Mitochondrion inner membrane</keyword>
<dbReference type="InterPro" id="IPR011759">
    <property type="entry name" value="Cyt_c_oxidase_su2_TM_dom"/>
</dbReference>
<comment type="subcellular location">
    <subcellularLocation>
        <location evidence="1">Membrane</location>
        <topology evidence="1">Multi-pass membrane protein</topology>
    </subcellularLocation>
    <subcellularLocation>
        <location evidence="15">Mitochondrion inner membrane</location>
        <topology evidence="15">Multi-pass membrane protein</topology>
    </subcellularLocation>
</comment>
<dbReference type="InterPro" id="IPR036257">
    <property type="entry name" value="Cyt_c_oxidase_su2_TM_sf"/>
</dbReference>
<dbReference type="Gene3D" id="1.10.287.90">
    <property type="match status" value="1"/>
</dbReference>
<sequence>MVLSLVGWFLGVMLMSEAFFGGNLSRFIYKNEALETFWTIVPAVFLGGLGFISLKNLYNMEVGDCVAHTVKVTGHQWYWEYQYELNFSNEVCKSEHVKLINDVMYSWLSGTQNNKNDSVLLSVIELFIKGDWFVKYDSYIVPESELSLDESDVLKFRNQWVDNSCLLACNKKNEVLVSTADVMHSWGVSELGVKADAVPGRSNALGIEPILPGVLFGNCYELCGEGHSQMPIVVTVSEYMNVILLLKNQIFNAEFFEEFLDSLI</sequence>
<dbReference type="PRINTS" id="PR01166">
    <property type="entry name" value="CYCOXIDASEII"/>
</dbReference>
<comment type="cofactor">
    <cofactor evidence="15">
        <name>Cu cation</name>
        <dbReference type="ChEBI" id="CHEBI:23378"/>
    </cofactor>
    <text evidence="15">Binds a copper A center.</text>
</comment>
<comment type="similarity">
    <text evidence="2 15">Belongs to the cytochrome c oxidase subunit 2 family.</text>
</comment>
<evidence type="ECO:0000256" key="10">
    <source>
        <dbReference type="ARBA" id="ARBA00022982"/>
    </source>
</evidence>
<evidence type="ECO:0000256" key="1">
    <source>
        <dbReference type="ARBA" id="ARBA00004141"/>
    </source>
</evidence>
<dbReference type="InterPro" id="IPR008972">
    <property type="entry name" value="Cupredoxin"/>
</dbReference>
<evidence type="ECO:0000256" key="6">
    <source>
        <dbReference type="ARBA" id="ARBA00022692"/>
    </source>
</evidence>
<dbReference type="Pfam" id="PF02790">
    <property type="entry name" value="COX2_TM"/>
    <property type="match status" value="1"/>
</dbReference>
<comment type="function">
    <text evidence="15">Component of the cytochrome c oxidase, the last enzyme in the mitochondrial electron transport chain which drives oxidative phosphorylation. The respiratory chain contains 3 multisubunit complexes succinate dehydrogenase (complex II, CII), ubiquinol-cytochrome c oxidoreductase (cytochrome b-c1 complex, complex III, CIII) and cytochrome c oxidase (complex IV, CIV), that cooperate to transfer electrons derived from NADH and succinate to molecular oxygen, creating an electrochemical gradient over the inner membrane that drives transmembrane transport and the ATP synthase. Cytochrome c oxidase is the component of the respiratory chain that catalyzes the reduction of oxygen to water. Electrons originating from reduced cytochrome c in the intermembrane space (IMS) are transferred via the dinuclear copper A center (CU(A)) of subunit 2 and heme A of subunit 1 to the active site in subunit 1, a binuclear center (BNC) formed by heme A3 and copper B (CU(B)). The BNC reduces molecular oxygen to 2 water molecules using 4 electrons from cytochrome c in the IMS and 4 protons from the mitochondrial matrix.</text>
</comment>
<keyword evidence="11 16" id="KW-1133">Transmembrane helix</keyword>
<dbReference type="SUPFAM" id="SSF81464">
    <property type="entry name" value="Cytochrome c oxidase subunit II-like, transmembrane region"/>
    <property type="match status" value="1"/>
</dbReference>
<organism evidence="19">
    <name type="scientific">Mercenaria mercenaria</name>
    <name type="common">Northern quahog</name>
    <name type="synonym">Venus mercenaria</name>
    <dbReference type="NCBI Taxonomy" id="6596"/>
    <lineage>
        <taxon>Eukaryota</taxon>
        <taxon>Metazoa</taxon>
        <taxon>Spiralia</taxon>
        <taxon>Lophotrochozoa</taxon>
        <taxon>Mollusca</taxon>
        <taxon>Bivalvia</taxon>
        <taxon>Autobranchia</taxon>
        <taxon>Heteroconchia</taxon>
        <taxon>Euheterodonta</taxon>
        <taxon>Imparidentia</taxon>
        <taxon>Neoheterodontei</taxon>
        <taxon>Venerida</taxon>
        <taxon>Veneroidea</taxon>
        <taxon>Veneridae</taxon>
        <taxon>Mercenaria</taxon>
    </lineage>
</organism>
<dbReference type="PROSITE" id="PS50857">
    <property type="entry name" value="COX2_CUA"/>
    <property type="match status" value="1"/>
</dbReference>
<keyword evidence="10 15" id="KW-0249">Electron transport</keyword>
<evidence type="ECO:0000256" key="13">
    <source>
        <dbReference type="ARBA" id="ARBA00023136"/>
    </source>
</evidence>
<keyword evidence="13 15" id="KW-0472">Membrane</keyword>
<keyword evidence="5 15" id="KW-0679">Respiratory chain</keyword>
<evidence type="ECO:0000259" key="18">
    <source>
        <dbReference type="PROSITE" id="PS50999"/>
    </source>
</evidence>
<dbReference type="PROSITE" id="PS50999">
    <property type="entry name" value="COX2_TM"/>
    <property type="match status" value="1"/>
</dbReference>
<dbReference type="PANTHER" id="PTHR22888:SF9">
    <property type="entry name" value="CYTOCHROME C OXIDASE SUBUNIT 2"/>
    <property type="match status" value="1"/>
</dbReference>
<evidence type="ECO:0000256" key="16">
    <source>
        <dbReference type="SAM" id="Phobius"/>
    </source>
</evidence>
<evidence type="ECO:0000313" key="19">
    <source>
        <dbReference type="EMBL" id="QIU83226.1"/>
    </source>
</evidence>
<protein>
    <recommendedName>
        <fullName evidence="3 15">Cytochrome c oxidase subunit 2</fullName>
    </recommendedName>
</protein>
<dbReference type="PANTHER" id="PTHR22888">
    <property type="entry name" value="CYTOCHROME C OXIDASE, SUBUNIT II"/>
    <property type="match status" value="1"/>
</dbReference>
<dbReference type="Pfam" id="PF00116">
    <property type="entry name" value="COX2"/>
    <property type="match status" value="1"/>
</dbReference>
<evidence type="ECO:0000256" key="5">
    <source>
        <dbReference type="ARBA" id="ARBA00022660"/>
    </source>
</evidence>
<keyword evidence="7 15" id="KW-0479">Metal-binding</keyword>
<evidence type="ECO:0000256" key="9">
    <source>
        <dbReference type="ARBA" id="ARBA00022967"/>
    </source>
</evidence>
<dbReference type="Gene3D" id="2.60.40.420">
    <property type="entry name" value="Cupredoxins - blue copper proteins"/>
    <property type="match status" value="1"/>
</dbReference>
<evidence type="ECO:0000256" key="3">
    <source>
        <dbReference type="ARBA" id="ARBA00015946"/>
    </source>
</evidence>
<proteinExistence type="inferred from homology"/>
<dbReference type="InterPro" id="IPR045187">
    <property type="entry name" value="CcO_II"/>
</dbReference>
<keyword evidence="4 15" id="KW-0813">Transport</keyword>
<dbReference type="AlphaFoldDB" id="A0A6H0JR85"/>
<dbReference type="GO" id="GO:0005743">
    <property type="term" value="C:mitochondrial inner membrane"/>
    <property type="evidence" value="ECO:0007669"/>
    <property type="project" value="UniProtKB-SubCell"/>
</dbReference>
<feature type="transmembrane region" description="Helical" evidence="16">
    <location>
        <begin position="36"/>
        <end position="54"/>
    </location>
</feature>
<dbReference type="EMBL" id="MN233789">
    <property type="protein sequence ID" value="QIU83226.1"/>
    <property type="molecule type" value="Genomic_DNA"/>
</dbReference>
<keyword evidence="6 15" id="KW-0812">Transmembrane</keyword>
<dbReference type="GO" id="GO:0004129">
    <property type="term" value="F:cytochrome-c oxidase activity"/>
    <property type="evidence" value="ECO:0007669"/>
    <property type="project" value="UniProtKB-EC"/>
</dbReference>
<evidence type="ECO:0000256" key="14">
    <source>
        <dbReference type="ARBA" id="ARBA00049512"/>
    </source>
</evidence>
<dbReference type="GeneID" id="55289785"/>
<evidence type="ECO:0000256" key="11">
    <source>
        <dbReference type="ARBA" id="ARBA00022989"/>
    </source>
</evidence>
<geneLocation type="mitochondrion" evidence="19"/>
<keyword evidence="15 19" id="KW-0496">Mitochondrion</keyword>
<evidence type="ECO:0000256" key="7">
    <source>
        <dbReference type="ARBA" id="ARBA00022723"/>
    </source>
</evidence>
<evidence type="ECO:0000256" key="15">
    <source>
        <dbReference type="RuleBase" id="RU000457"/>
    </source>
</evidence>
<dbReference type="GO" id="GO:0042773">
    <property type="term" value="P:ATP synthesis coupled electron transport"/>
    <property type="evidence" value="ECO:0007669"/>
    <property type="project" value="TreeGrafter"/>
</dbReference>
<name>A0A6H0JR85_MERMC</name>
<dbReference type="OrthoDB" id="539285at2759"/>
<dbReference type="PROSITE" id="PS00078">
    <property type="entry name" value="COX2"/>
    <property type="match status" value="1"/>
</dbReference>
<dbReference type="RefSeq" id="YP_009827055.1">
    <property type="nucleotide sequence ID" value="NC_048487.1"/>
</dbReference>
<keyword evidence="8" id="KW-0460">Magnesium</keyword>
<comment type="catalytic activity">
    <reaction evidence="14">
        <text>4 Fe(II)-[cytochrome c] + O2 + 8 H(+)(in) = 4 Fe(III)-[cytochrome c] + 2 H2O + 4 H(+)(out)</text>
        <dbReference type="Rhea" id="RHEA:11436"/>
        <dbReference type="Rhea" id="RHEA-COMP:10350"/>
        <dbReference type="Rhea" id="RHEA-COMP:14399"/>
        <dbReference type="ChEBI" id="CHEBI:15377"/>
        <dbReference type="ChEBI" id="CHEBI:15378"/>
        <dbReference type="ChEBI" id="CHEBI:15379"/>
        <dbReference type="ChEBI" id="CHEBI:29033"/>
        <dbReference type="ChEBI" id="CHEBI:29034"/>
        <dbReference type="EC" id="7.1.1.9"/>
    </reaction>
    <physiologicalReaction direction="left-to-right" evidence="14">
        <dbReference type="Rhea" id="RHEA:11437"/>
    </physiologicalReaction>
</comment>
<dbReference type="InterPro" id="IPR001505">
    <property type="entry name" value="Copper_CuA"/>
</dbReference>
<dbReference type="SUPFAM" id="SSF49503">
    <property type="entry name" value="Cupredoxins"/>
    <property type="match status" value="1"/>
</dbReference>
<evidence type="ECO:0000259" key="17">
    <source>
        <dbReference type="PROSITE" id="PS50857"/>
    </source>
</evidence>
<dbReference type="GO" id="GO:0005507">
    <property type="term" value="F:copper ion binding"/>
    <property type="evidence" value="ECO:0007669"/>
    <property type="project" value="InterPro"/>
</dbReference>
<keyword evidence="12 15" id="KW-0186">Copper</keyword>